<sequence length="128" mass="14107">MSSPPTGPCTDMSTTELMQKFYEIIQIVQTFALLVQELRALCVKSFFRWLFSIIFYYMPQLNPFRLVDAYNAAAEAIRNKQKNEQNAGGGGQQTEPAKSAILATKENSEGNGTTSNPPPEPPNVCGCP</sequence>
<name>A0ABP0CZ65_9PEZI</name>
<dbReference type="Proteomes" id="UP001642405">
    <property type="component" value="Unassembled WGS sequence"/>
</dbReference>
<feature type="region of interest" description="Disordered" evidence="1">
    <location>
        <begin position="81"/>
        <end position="128"/>
    </location>
</feature>
<comment type="caution">
    <text evidence="2">The sequence shown here is derived from an EMBL/GenBank/DDBJ whole genome shotgun (WGS) entry which is preliminary data.</text>
</comment>
<gene>
    <name evidence="2" type="ORF">SCUCBS95973_009962</name>
</gene>
<evidence type="ECO:0000313" key="3">
    <source>
        <dbReference type="Proteomes" id="UP001642405"/>
    </source>
</evidence>
<dbReference type="EMBL" id="CAWUHB010000153">
    <property type="protein sequence ID" value="CAK7237444.1"/>
    <property type="molecule type" value="Genomic_DNA"/>
</dbReference>
<protein>
    <submittedName>
        <fullName evidence="2">Uncharacterized protein</fullName>
    </submittedName>
</protein>
<reference evidence="2 3" key="1">
    <citation type="submission" date="2024-01" db="EMBL/GenBank/DDBJ databases">
        <authorList>
            <person name="Allen C."/>
            <person name="Tagirdzhanova G."/>
        </authorList>
    </citation>
    <scope>NUCLEOTIDE SEQUENCE [LARGE SCALE GENOMIC DNA]</scope>
</reference>
<accession>A0ABP0CZ65</accession>
<evidence type="ECO:0000313" key="2">
    <source>
        <dbReference type="EMBL" id="CAK7237444.1"/>
    </source>
</evidence>
<proteinExistence type="predicted"/>
<organism evidence="2 3">
    <name type="scientific">Sporothrix curviconia</name>
    <dbReference type="NCBI Taxonomy" id="1260050"/>
    <lineage>
        <taxon>Eukaryota</taxon>
        <taxon>Fungi</taxon>
        <taxon>Dikarya</taxon>
        <taxon>Ascomycota</taxon>
        <taxon>Pezizomycotina</taxon>
        <taxon>Sordariomycetes</taxon>
        <taxon>Sordariomycetidae</taxon>
        <taxon>Ophiostomatales</taxon>
        <taxon>Ophiostomataceae</taxon>
        <taxon>Sporothrix</taxon>
    </lineage>
</organism>
<evidence type="ECO:0000256" key="1">
    <source>
        <dbReference type="SAM" id="MobiDB-lite"/>
    </source>
</evidence>
<keyword evidence="3" id="KW-1185">Reference proteome</keyword>